<evidence type="ECO:0000313" key="2">
    <source>
        <dbReference type="EMBL" id="KAI7792274.1"/>
    </source>
</evidence>
<dbReference type="EMBL" id="JAFHDT010000023">
    <property type="protein sequence ID" value="KAI7792274.1"/>
    <property type="molecule type" value="Genomic_DNA"/>
</dbReference>
<evidence type="ECO:0000313" key="3">
    <source>
        <dbReference type="Proteomes" id="UP001059041"/>
    </source>
</evidence>
<proteinExistence type="predicted"/>
<evidence type="ECO:0000256" key="1">
    <source>
        <dbReference type="SAM" id="MobiDB-lite"/>
    </source>
</evidence>
<feature type="region of interest" description="Disordered" evidence="1">
    <location>
        <begin position="57"/>
        <end position="76"/>
    </location>
</feature>
<protein>
    <submittedName>
        <fullName evidence="2">Uncharacterized protein</fullName>
    </submittedName>
</protein>
<reference evidence="2" key="1">
    <citation type="submission" date="2021-02" db="EMBL/GenBank/DDBJ databases">
        <title>Comparative genomics reveals that relaxation of natural selection precedes convergent phenotypic evolution of cavefish.</title>
        <authorList>
            <person name="Peng Z."/>
        </authorList>
    </citation>
    <scope>NUCLEOTIDE SEQUENCE</scope>
    <source>
        <tissue evidence="2">Muscle</tissue>
    </source>
</reference>
<sequence length="76" mass="8540">MADRVIMYRKTEKNGVKGLQECSRSENLISGGGSPTCRLLCKLKRSLLEQRFLRTRSTGNEEEAKAKSTMLADSPY</sequence>
<keyword evidence="3" id="KW-1185">Reference proteome</keyword>
<organism evidence="2 3">
    <name type="scientific">Triplophysa rosa</name>
    <name type="common">Cave loach</name>
    <dbReference type="NCBI Taxonomy" id="992332"/>
    <lineage>
        <taxon>Eukaryota</taxon>
        <taxon>Metazoa</taxon>
        <taxon>Chordata</taxon>
        <taxon>Craniata</taxon>
        <taxon>Vertebrata</taxon>
        <taxon>Euteleostomi</taxon>
        <taxon>Actinopterygii</taxon>
        <taxon>Neopterygii</taxon>
        <taxon>Teleostei</taxon>
        <taxon>Ostariophysi</taxon>
        <taxon>Cypriniformes</taxon>
        <taxon>Nemacheilidae</taxon>
        <taxon>Triplophysa</taxon>
    </lineage>
</organism>
<gene>
    <name evidence="2" type="ORF">IRJ41_001238</name>
</gene>
<accession>A0A9W7WB30</accession>
<dbReference type="AlphaFoldDB" id="A0A9W7WB30"/>
<name>A0A9W7WB30_TRIRA</name>
<comment type="caution">
    <text evidence="2">The sequence shown here is derived from an EMBL/GenBank/DDBJ whole genome shotgun (WGS) entry which is preliminary data.</text>
</comment>
<dbReference type="Proteomes" id="UP001059041">
    <property type="component" value="Linkage Group LG23"/>
</dbReference>